<dbReference type="InterPro" id="IPR011060">
    <property type="entry name" value="RibuloseP-bd_barrel"/>
</dbReference>
<feature type="domain" description="Orotidine 5'-phosphate decarboxylase" evidence="10">
    <location>
        <begin position="5"/>
        <end position="121"/>
    </location>
</feature>
<evidence type="ECO:0000256" key="7">
    <source>
        <dbReference type="ARBA" id="ARBA00023239"/>
    </source>
</evidence>
<evidence type="ECO:0000256" key="3">
    <source>
        <dbReference type="ARBA" id="ARBA00012321"/>
    </source>
</evidence>
<evidence type="ECO:0000259" key="10">
    <source>
        <dbReference type="Pfam" id="PF00215"/>
    </source>
</evidence>
<feature type="non-terminal residue" evidence="11">
    <location>
        <position position="225"/>
    </location>
</feature>
<dbReference type="SUPFAM" id="SSF51366">
    <property type="entry name" value="Ribulose-phoshate binding barrel"/>
    <property type="match status" value="1"/>
</dbReference>
<comment type="caution">
    <text evidence="11">The sequence shown here is derived from an EMBL/GenBank/DDBJ whole genome shotgun (WGS) entry which is preliminary data.</text>
</comment>
<dbReference type="Gene3D" id="3.40.50.2020">
    <property type="match status" value="1"/>
</dbReference>
<accession>X0Y9P0</accession>
<dbReference type="UniPathway" id="UPA00070">
    <property type="reaction ID" value="UER00120"/>
</dbReference>
<sequence>LADTRYGVFLLCKTSNPGAADLQALSIGQGEPLYLRLAHLASIWNESDNLGLVVGATDPAALAAVRAVAPDLWLLAPGVGAQGGDLEAAVRAGLRADGLGMVLPVSRGIARAKNPRAEAARLREVINRARQMAKGDVGVHPGLSPSLAALADDLLEAGCVRFGEFTLKSGLKSPIYIDLRILTSRPDLLAHVAAAYIPLLKGLKYDRLAALPYAALPIATAISLQ</sequence>
<dbReference type="GO" id="GO:0006207">
    <property type="term" value="P:'de novo' pyrimidine nucleobase biosynthetic process"/>
    <property type="evidence" value="ECO:0007669"/>
    <property type="project" value="InterPro"/>
</dbReference>
<keyword evidence="7" id="KW-0456">Lyase</keyword>
<evidence type="ECO:0000256" key="6">
    <source>
        <dbReference type="ARBA" id="ARBA00022975"/>
    </source>
</evidence>
<dbReference type="EC" id="4.1.1.23" evidence="3"/>
<gene>
    <name evidence="11" type="ORF">S01H1_79488</name>
</gene>
<evidence type="ECO:0000256" key="1">
    <source>
        <dbReference type="ARBA" id="ARBA00004861"/>
    </source>
</evidence>
<dbReference type="EMBL" id="BARS01053589">
    <property type="protein sequence ID" value="GAG52549.1"/>
    <property type="molecule type" value="Genomic_DNA"/>
</dbReference>
<dbReference type="PANTHER" id="PTHR43375:SF1">
    <property type="entry name" value="OROTIDINE 5'-PHOSPHATE DECARBOXYLASE"/>
    <property type="match status" value="1"/>
</dbReference>
<reference evidence="11" key="1">
    <citation type="journal article" date="2014" name="Front. Microbiol.">
        <title>High frequency of phylogenetically diverse reductive dehalogenase-homologous genes in deep subseafloor sedimentary metagenomes.</title>
        <authorList>
            <person name="Kawai M."/>
            <person name="Futagami T."/>
            <person name="Toyoda A."/>
            <person name="Takaki Y."/>
            <person name="Nishi S."/>
            <person name="Hori S."/>
            <person name="Arai W."/>
            <person name="Tsubouchi T."/>
            <person name="Morono Y."/>
            <person name="Uchiyama I."/>
            <person name="Ito T."/>
            <person name="Fujiyama A."/>
            <person name="Inagaki F."/>
            <person name="Takami H."/>
        </authorList>
    </citation>
    <scope>NUCLEOTIDE SEQUENCE</scope>
    <source>
        <strain evidence="11">Expedition CK06-06</strain>
    </source>
</reference>
<dbReference type="InterPro" id="IPR029057">
    <property type="entry name" value="PRTase-like"/>
</dbReference>
<feature type="non-terminal residue" evidence="11">
    <location>
        <position position="1"/>
    </location>
</feature>
<comment type="pathway">
    <text evidence="1">Pyrimidine metabolism; UMP biosynthesis via de novo pathway; UMP from orotate: step 2/2.</text>
</comment>
<proteinExistence type="inferred from homology"/>
<organism evidence="11">
    <name type="scientific">marine sediment metagenome</name>
    <dbReference type="NCBI Taxonomy" id="412755"/>
    <lineage>
        <taxon>unclassified sequences</taxon>
        <taxon>metagenomes</taxon>
        <taxon>ecological metagenomes</taxon>
    </lineage>
</organism>
<evidence type="ECO:0000256" key="8">
    <source>
        <dbReference type="ARBA" id="ARBA00033428"/>
    </source>
</evidence>
<name>X0Y9P0_9ZZZZ</name>
<dbReference type="InterPro" id="IPR011995">
    <property type="entry name" value="OMPdecase_type-2"/>
</dbReference>
<dbReference type="InterPro" id="IPR001754">
    <property type="entry name" value="OMPdeCOase_dom"/>
</dbReference>
<dbReference type="Gene3D" id="3.20.20.70">
    <property type="entry name" value="Aldolase class I"/>
    <property type="match status" value="1"/>
</dbReference>
<protein>
    <recommendedName>
        <fullName evidence="4">Orotidine 5'-phosphate decarboxylase</fullName>
        <ecNumber evidence="3">4.1.1.23</ecNumber>
    </recommendedName>
    <alternativeName>
        <fullName evidence="8">OMP decarboxylase</fullName>
    </alternativeName>
</protein>
<dbReference type="AlphaFoldDB" id="X0Y9P0"/>
<evidence type="ECO:0000256" key="2">
    <source>
        <dbReference type="ARBA" id="ARBA00008847"/>
    </source>
</evidence>
<dbReference type="GO" id="GO:0004590">
    <property type="term" value="F:orotidine-5'-phosphate decarboxylase activity"/>
    <property type="evidence" value="ECO:0007669"/>
    <property type="project" value="UniProtKB-EC"/>
</dbReference>
<evidence type="ECO:0000256" key="4">
    <source>
        <dbReference type="ARBA" id="ARBA00021923"/>
    </source>
</evidence>
<evidence type="ECO:0000256" key="5">
    <source>
        <dbReference type="ARBA" id="ARBA00022793"/>
    </source>
</evidence>
<dbReference type="Pfam" id="PF00215">
    <property type="entry name" value="OMPdecase"/>
    <property type="match status" value="1"/>
</dbReference>
<comment type="similarity">
    <text evidence="2">Belongs to the OMP decarboxylase family. Type 2 subfamily.</text>
</comment>
<dbReference type="InterPro" id="IPR013785">
    <property type="entry name" value="Aldolase_TIM"/>
</dbReference>
<evidence type="ECO:0000313" key="11">
    <source>
        <dbReference type="EMBL" id="GAG52549.1"/>
    </source>
</evidence>
<dbReference type="SUPFAM" id="SSF53271">
    <property type="entry name" value="PRTase-like"/>
    <property type="match status" value="1"/>
</dbReference>
<comment type="catalytic activity">
    <reaction evidence="9">
        <text>orotidine 5'-phosphate + H(+) = UMP + CO2</text>
        <dbReference type="Rhea" id="RHEA:11596"/>
        <dbReference type="ChEBI" id="CHEBI:15378"/>
        <dbReference type="ChEBI" id="CHEBI:16526"/>
        <dbReference type="ChEBI" id="CHEBI:57538"/>
        <dbReference type="ChEBI" id="CHEBI:57865"/>
        <dbReference type="EC" id="4.1.1.23"/>
    </reaction>
</comment>
<dbReference type="GO" id="GO:0044205">
    <property type="term" value="P:'de novo' UMP biosynthetic process"/>
    <property type="evidence" value="ECO:0007669"/>
    <property type="project" value="UniProtKB-UniPathway"/>
</dbReference>
<dbReference type="PANTHER" id="PTHR43375">
    <property type="entry name" value="OROTIDINE 5'-PHOSPHATE DECARBOXYLASE"/>
    <property type="match status" value="1"/>
</dbReference>
<evidence type="ECO:0000256" key="9">
    <source>
        <dbReference type="ARBA" id="ARBA00049157"/>
    </source>
</evidence>
<keyword evidence="5" id="KW-0210">Decarboxylase</keyword>
<keyword evidence="6" id="KW-0665">Pyrimidine biosynthesis</keyword>